<evidence type="ECO:0000313" key="1">
    <source>
        <dbReference type="EMBL" id="XBX75527.1"/>
    </source>
</evidence>
<protein>
    <submittedName>
        <fullName evidence="1">Uncharacterized protein</fullName>
    </submittedName>
</protein>
<gene>
    <name evidence="1" type="ORF">PRVXT_000663</name>
</gene>
<reference evidence="1" key="2">
    <citation type="submission" date="2024-06" db="EMBL/GenBank/DDBJ databases">
        <authorList>
            <person name="Petrova K.O."/>
            <person name="Toshchakov S.V."/>
            <person name="Boltjanskaja Y.V."/>
            <person name="Kevbrin V."/>
        </authorList>
    </citation>
    <scope>NUCLEOTIDE SEQUENCE</scope>
    <source>
        <strain evidence="1">Z-910T</strain>
    </source>
</reference>
<dbReference type="RefSeq" id="WP_350344271.1">
    <property type="nucleotide sequence ID" value="NZ_CP158367.1"/>
</dbReference>
<dbReference type="EMBL" id="CP158367">
    <property type="protein sequence ID" value="XBX75527.1"/>
    <property type="molecule type" value="Genomic_DNA"/>
</dbReference>
<accession>A0AAU7VNL3</accession>
<proteinExistence type="predicted"/>
<reference evidence="1" key="1">
    <citation type="journal article" date="2013" name="Extremophiles">
        <title>Proteinivorax tanatarense gen. nov., sp. nov., an anaerobic, haloalkaliphilic, proteolytic bacterium isolated from a decaying algal bloom, and proposal of Proteinivoraceae fam. nov.</title>
        <authorList>
            <person name="Kevbrin V."/>
            <person name="Boltyanskaya Y."/>
            <person name="Zhilina T."/>
            <person name="Kolganova T."/>
            <person name="Lavrentjeva E."/>
            <person name="Kuznetsov B."/>
        </authorList>
    </citation>
    <scope>NUCLEOTIDE SEQUENCE</scope>
    <source>
        <strain evidence="1">Z-910T</strain>
    </source>
</reference>
<sequence length="350" mass="40148">MDLWDVVVQNDFNNFSKKDIDDIIELLENNMSKDLDERAYLYKNMHMLVRNGQIRNLLNKRILAGRCSVKWLQIKRKTTINDLVTKLESKDLLFNKRLKTKNLEIKSPIIFSTIKLGDLRYLIRTIVPTGVKSINKGDEIEEITAVDNIVSIIDLSKDVLEVRSNFKNARVLHNFFSHLLELDFEEIDILKNFGGKMGAFKDSLDGGKFFDVNSKPILNLEITKEISNLLVNTLKALDNYFITKDMETLISEMQSTQIDEKEIGDVCFTQLLLAGLCKMNIGTDVELGKDLCHQSLYNLIKEHIEDETGYISFTFGGEQHTIQVGRTTNSISFRTMATEELIEYFASKVL</sequence>
<organism evidence="1">
    <name type="scientific">Proteinivorax tanatarense</name>
    <dbReference type="NCBI Taxonomy" id="1260629"/>
    <lineage>
        <taxon>Bacteria</taxon>
        <taxon>Bacillati</taxon>
        <taxon>Bacillota</taxon>
        <taxon>Clostridia</taxon>
        <taxon>Eubacteriales</taxon>
        <taxon>Proteinivoracaceae</taxon>
        <taxon>Proteinivorax</taxon>
    </lineage>
</organism>
<dbReference type="AlphaFoldDB" id="A0AAU7VNL3"/>
<name>A0AAU7VNL3_9FIRM</name>